<dbReference type="OrthoDB" id="3089at2759"/>
<evidence type="ECO:0000313" key="10">
    <source>
        <dbReference type="EMBL" id="TID29949.1"/>
    </source>
</evidence>
<organism evidence="10 11">
    <name type="scientific">Pichia inconspicua</name>
    <dbReference type="NCBI Taxonomy" id="52247"/>
    <lineage>
        <taxon>Eukaryota</taxon>
        <taxon>Fungi</taxon>
        <taxon>Dikarya</taxon>
        <taxon>Ascomycota</taxon>
        <taxon>Saccharomycotina</taxon>
        <taxon>Pichiomycetes</taxon>
        <taxon>Pichiales</taxon>
        <taxon>Pichiaceae</taxon>
        <taxon>Pichia</taxon>
    </lineage>
</organism>
<dbReference type="GO" id="GO:0005743">
    <property type="term" value="C:mitochondrial inner membrane"/>
    <property type="evidence" value="ECO:0007669"/>
    <property type="project" value="UniProtKB-SubCell"/>
</dbReference>
<evidence type="ECO:0000256" key="9">
    <source>
        <dbReference type="RuleBase" id="RU367010"/>
    </source>
</evidence>
<dbReference type="PANTHER" id="PTHR12219">
    <property type="entry name" value="NADH-UBIQUINONE OXIDOREDUCTASE"/>
    <property type="match status" value="1"/>
</dbReference>
<dbReference type="Gene3D" id="3.30.160.190">
    <property type="entry name" value="atu1810 like domain"/>
    <property type="match status" value="1"/>
</dbReference>
<evidence type="ECO:0000256" key="7">
    <source>
        <dbReference type="ARBA" id="ARBA00023128"/>
    </source>
</evidence>
<evidence type="ECO:0000256" key="5">
    <source>
        <dbReference type="ARBA" id="ARBA00022946"/>
    </source>
</evidence>
<keyword evidence="8 9" id="KW-0472">Membrane</keyword>
<comment type="function">
    <text evidence="9">Accessory subunit of the mitochondrial membrane respiratory chain NADH dehydrogenase (Complex I), that is believed not to be involved in catalysis. Complex I functions in the transfer of electrons from NADH to the respiratory chain. The immediate electron acceptor for the enzyme is believed to be ubiquinone.</text>
</comment>
<evidence type="ECO:0000313" key="11">
    <source>
        <dbReference type="Proteomes" id="UP000307173"/>
    </source>
</evidence>
<comment type="subcellular location">
    <subcellularLocation>
        <location evidence="9">Mitochondrion inner membrane</location>
        <topology evidence="9">Peripheral membrane protein</topology>
        <orientation evidence="9">Matrix side</orientation>
    </subcellularLocation>
</comment>
<keyword evidence="2 9" id="KW-0813">Transport</keyword>
<keyword evidence="7 9" id="KW-0496">Mitochondrion</keyword>
<evidence type="ECO:0000256" key="4">
    <source>
        <dbReference type="ARBA" id="ARBA00022792"/>
    </source>
</evidence>
<dbReference type="InterPro" id="IPR038532">
    <property type="entry name" value="NDUFS4-like_sf"/>
</dbReference>
<keyword evidence="11" id="KW-1185">Reference proteome</keyword>
<dbReference type="EMBL" id="SELW01000220">
    <property type="protein sequence ID" value="TID29949.1"/>
    <property type="molecule type" value="Genomic_DNA"/>
</dbReference>
<dbReference type="STRING" id="52247.A0A4T0X3M5"/>
<keyword evidence="5 9" id="KW-0809">Transit peptide</keyword>
<keyword evidence="3 9" id="KW-0679">Respiratory chain</keyword>
<dbReference type="InterPro" id="IPR006885">
    <property type="entry name" value="NADH_UbQ_FeS_4_mit-like"/>
</dbReference>
<sequence>MFARAIKTNTFKLAVQGARFNSSATPTVASVEVPEKVKRITDMTTNGKQLISGAPEELSVSGNRLCRIYKEAKPATQNGFENTRMWRLEWDILGKGNRWENDLTGYQSTADYMQATRMNFTQKEEAIRFAESNGWDYYVVEPSKPRRFKPKEYSANFYHSKGPLKHIFTK</sequence>
<evidence type="ECO:0000256" key="1">
    <source>
        <dbReference type="ARBA" id="ARBA00005882"/>
    </source>
</evidence>
<dbReference type="Pfam" id="PF04800">
    <property type="entry name" value="NDUS4"/>
    <property type="match status" value="1"/>
</dbReference>
<evidence type="ECO:0000256" key="6">
    <source>
        <dbReference type="ARBA" id="ARBA00022982"/>
    </source>
</evidence>
<comment type="caution">
    <text evidence="10">The sequence shown here is derived from an EMBL/GenBank/DDBJ whole genome shotgun (WGS) entry which is preliminary data.</text>
</comment>
<accession>A0A4T0X3M5</accession>
<dbReference type="PANTHER" id="PTHR12219:SF8">
    <property type="entry name" value="NADH DEHYDROGENASE [UBIQUINONE] IRON-SULFUR PROTEIN 4, MITOCHONDRIAL"/>
    <property type="match status" value="1"/>
</dbReference>
<protein>
    <recommendedName>
        <fullName evidence="9">NADH dehydrogenase [ubiquinone] iron-sulfur protein 4, mitochondrial</fullName>
    </recommendedName>
</protein>
<comment type="similarity">
    <text evidence="1 9">Belongs to the complex I NDUFS4 subunit family.</text>
</comment>
<dbReference type="GO" id="GO:0022900">
    <property type="term" value="P:electron transport chain"/>
    <property type="evidence" value="ECO:0007669"/>
    <property type="project" value="InterPro"/>
</dbReference>
<proteinExistence type="inferred from homology"/>
<evidence type="ECO:0000256" key="3">
    <source>
        <dbReference type="ARBA" id="ARBA00022660"/>
    </source>
</evidence>
<reference evidence="10 11" key="1">
    <citation type="journal article" date="2019" name="Front. Genet.">
        <title>Whole-Genome Sequencing of the Opportunistic Yeast Pathogen Candida inconspicua Uncovers Its Hybrid Origin.</title>
        <authorList>
            <person name="Mixao V."/>
            <person name="Hansen A.P."/>
            <person name="Saus E."/>
            <person name="Boekhout T."/>
            <person name="Lass-Florl C."/>
            <person name="Gabaldon T."/>
        </authorList>
    </citation>
    <scope>NUCLEOTIDE SEQUENCE [LARGE SCALE GENOMIC DNA]</scope>
    <source>
        <strain evidence="10 11">CBS 180</strain>
    </source>
</reference>
<evidence type="ECO:0000256" key="8">
    <source>
        <dbReference type="ARBA" id="ARBA00023136"/>
    </source>
</evidence>
<evidence type="ECO:0000256" key="2">
    <source>
        <dbReference type="ARBA" id="ARBA00022448"/>
    </source>
</evidence>
<keyword evidence="4 9" id="KW-0999">Mitochondrion inner membrane</keyword>
<name>A0A4T0X3M5_9ASCO</name>
<keyword evidence="6 9" id="KW-0249">Electron transport</keyword>
<dbReference type="AlphaFoldDB" id="A0A4T0X3M5"/>
<gene>
    <name evidence="10" type="ORF">CANINC_001460</name>
</gene>
<dbReference type="Proteomes" id="UP000307173">
    <property type="component" value="Unassembled WGS sequence"/>
</dbReference>